<evidence type="ECO:0000313" key="6">
    <source>
        <dbReference type="Proteomes" id="UP000179034"/>
    </source>
</evidence>
<dbReference type="SUPFAM" id="SSF63380">
    <property type="entry name" value="Riboflavin synthase domain-like"/>
    <property type="match status" value="2"/>
</dbReference>
<dbReference type="PROSITE" id="PS51177">
    <property type="entry name" value="LUMAZINE_BIND"/>
    <property type="match status" value="2"/>
</dbReference>
<evidence type="ECO:0000313" key="5">
    <source>
        <dbReference type="EMBL" id="OGF97901.1"/>
    </source>
</evidence>
<feature type="repeat" description="Lumazine-binding" evidence="3">
    <location>
        <begin position="1"/>
        <end position="96"/>
    </location>
</feature>
<keyword evidence="1" id="KW-0677">Repeat</keyword>
<protein>
    <recommendedName>
        <fullName evidence="2">Riboflavin synthase</fullName>
        <ecNumber evidence="2">2.5.1.9</ecNumber>
    </recommendedName>
</protein>
<dbReference type="Gene3D" id="2.40.30.20">
    <property type="match status" value="2"/>
</dbReference>
<evidence type="ECO:0000259" key="4">
    <source>
        <dbReference type="PROSITE" id="PS51177"/>
    </source>
</evidence>
<evidence type="ECO:0000256" key="3">
    <source>
        <dbReference type="PROSITE-ProRule" id="PRU00524"/>
    </source>
</evidence>
<dbReference type="NCBIfam" id="NF006767">
    <property type="entry name" value="PRK09289.1"/>
    <property type="match status" value="1"/>
</dbReference>
<dbReference type="EMBL" id="MFIW01000039">
    <property type="protein sequence ID" value="OGF97901.1"/>
    <property type="molecule type" value="Genomic_DNA"/>
</dbReference>
<comment type="caution">
    <text evidence="5">The sequence shown here is derived from an EMBL/GenBank/DDBJ whole genome shotgun (WGS) entry which is preliminary data.</text>
</comment>
<reference evidence="5 6" key="1">
    <citation type="journal article" date="2016" name="Nat. Commun.">
        <title>Thousands of microbial genomes shed light on interconnected biogeochemical processes in an aquifer system.</title>
        <authorList>
            <person name="Anantharaman K."/>
            <person name="Brown C.T."/>
            <person name="Hug L.A."/>
            <person name="Sharon I."/>
            <person name="Castelle C.J."/>
            <person name="Probst A.J."/>
            <person name="Thomas B.C."/>
            <person name="Singh A."/>
            <person name="Wilkins M.J."/>
            <person name="Karaoz U."/>
            <person name="Brodie E.L."/>
            <person name="Williams K.H."/>
            <person name="Hubbard S.S."/>
            <person name="Banfield J.F."/>
        </authorList>
    </citation>
    <scope>NUCLEOTIDE SEQUENCE [LARGE SCALE GENOMIC DNA]</scope>
</reference>
<organism evidence="5 6">
    <name type="scientific">Candidatus Glassbacteria bacterium RBG_16_58_8</name>
    <dbReference type="NCBI Taxonomy" id="1817866"/>
    <lineage>
        <taxon>Bacteria</taxon>
        <taxon>Candidatus Glassiibacteriota</taxon>
    </lineage>
</organism>
<gene>
    <name evidence="5" type="ORF">A2Z06_02075</name>
</gene>
<dbReference type="GO" id="GO:0009231">
    <property type="term" value="P:riboflavin biosynthetic process"/>
    <property type="evidence" value="ECO:0007669"/>
    <property type="project" value="TreeGrafter"/>
</dbReference>
<dbReference type="AlphaFoldDB" id="A0A1F5YDG8"/>
<dbReference type="EC" id="2.5.1.9" evidence="2"/>
<sequence length="198" mass="21666">MFTGIVEEVGRVARFDKKGKGGFLTVEAGKIIGDLGEGSSVNVDGICLTVISADASRFSAEISPETLKRGIIDSYRPGRRVNLERPLTANRFMGGHIVQGHVDASARVTSLIRRGDHADLRVLVPKEQMGYIVPKGSIALNGVSLTVATIRREHVVVALIPTTLRETNLGDCRRGDRLNLEVDIIGKYVKTFMEAYYR</sequence>
<dbReference type="PIRSF" id="PIRSF000498">
    <property type="entry name" value="Riboflavin_syn_A"/>
    <property type="match status" value="1"/>
</dbReference>
<proteinExistence type="predicted"/>
<accession>A0A1F5YDG8</accession>
<evidence type="ECO:0000256" key="1">
    <source>
        <dbReference type="ARBA" id="ARBA00022737"/>
    </source>
</evidence>
<feature type="domain" description="Lumazine-binding" evidence="4">
    <location>
        <begin position="1"/>
        <end position="96"/>
    </location>
</feature>
<dbReference type="InterPro" id="IPR023366">
    <property type="entry name" value="ATP_synth_asu-like_sf"/>
</dbReference>
<dbReference type="InterPro" id="IPR001783">
    <property type="entry name" value="Lumazine-bd"/>
</dbReference>
<dbReference type="Pfam" id="PF00677">
    <property type="entry name" value="Lum_binding"/>
    <property type="match status" value="2"/>
</dbReference>
<feature type="repeat" description="Lumazine-binding" evidence="3">
    <location>
        <begin position="97"/>
        <end position="193"/>
    </location>
</feature>
<dbReference type="InterPro" id="IPR017938">
    <property type="entry name" value="Riboflavin_synthase-like_b-brl"/>
</dbReference>
<evidence type="ECO:0000256" key="2">
    <source>
        <dbReference type="NCBIfam" id="TIGR00187"/>
    </source>
</evidence>
<dbReference type="PANTHER" id="PTHR21098:SF0">
    <property type="entry name" value="RIBOFLAVIN SYNTHASE"/>
    <property type="match status" value="1"/>
</dbReference>
<dbReference type="GO" id="GO:0004746">
    <property type="term" value="F:riboflavin synthase activity"/>
    <property type="evidence" value="ECO:0007669"/>
    <property type="project" value="UniProtKB-UniRule"/>
</dbReference>
<dbReference type="PANTHER" id="PTHR21098">
    <property type="entry name" value="RIBOFLAVIN SYNTHASE ALPHA CHAIN"/>
    <property type="match status" value="1"/>
</dbReference>
<dbReference type="CDD" id="cd00402">
    <property type="entry name" value="Riboflavin_synthase_like"/>
    <property type="match status" value="1"/>
</dbReference>
<dbReference type="Proteomes" id="UP000179034">
    <property type="component" value="Unassembled WGS sequence"/>
</dbReference>
<dbReference type="InterPro" id="IPR026017">
    <property type="entry name" value="Lumazine-bd_dom"/>
</dbReference>
<feature type="domain" description="Lumazine-binding" evidence="4">
    <location>
        <begin position="97"/>
        <end position="193"/>
    </location>
</feature>
<dbReference type="NCBIfam" id="TIGR00187">
    <property type="entry name" value="ribE"/>
    <property type="match status" value="1"/>
</dbReference>
<name>A0A1F5YDG8_9BACT</name>